<reference evidence="10 11" key="1">
    <citation type="submission" date="2023-07" db="EMBL/GenBank/DDBJ databases">
        <title>Genomic Encyclopedia of Type Strains, Phase IV (KMG-IV): sequencing the most valuable type-strain genomes for metagenomic binning, comparative biology and taxonomic classification.</title>
        <authorList>
            <person name="Goeker M."/>
        </authorList>
    </citation>
    <scope>NUCLEOTIDE SEQUENCE [LARGE SCALE GENOMIC DNA]</scope>
    <source>
        <strain evidence="10 11">DSM 23948</strain>
    </source>
</reference>
<name>A0ABT9V9K2_9BACL</name>
<keyword evidence="7" id="KW-0812">Transmembrane</keyword>
<organism evidence="10 11">
    <name type="scientific">Anoxybacillus andreesenii</name>
    <dbReference type="NCBI Taxonomy" id="1325932"/>
    <lineage>
        <taxon>Bacteria</taxon>
        <taxon>Bacillati</taxon>
        <taxon>Bacillota</taxon>
        <taxon>Bacilli</taxon>
        <taxon>Bacillales</taxon>
        <taxon>Anoxybacillaceae</taxon>
        <taxon>Anoxybacillus</taxon>
    </lineage>
</organism>
<comment type="caution">
    <text evidence="10">The sequence shown here is derived from an EMBL/GenBank/DDBJ whole genome shotgun (WGS) entry which is preliminary data.</text>
</comment>
<dbReference type="SMART" id="SM00283">
    <property type="entry name" value="MA"/>
    <property type="match status" value="1"/>
</dbReference>
<gene>
    <name evidence="10" type="ORF">J2S07_003940</name>
</gene>
<sequence length="381" mass="41048">MKKTAFIIAMALLIGALIIVFITRSILKPIKDLKEKAITVSKGDLTEQIEVKSRDEIGQLGLAFNEMQKSLSVLVREVEHHANQVAASAEELTASADQTASATEQVSASIQEVASSAEKQTEGVEKNAHVLGEVSEGIALIAHHSLEVSDLAKQTTMQAEVGEQAVTMTVNQMNSIQNSVAESNTMIKSLYERSKEVRTILAVITDIADQTNLLALNAAIEAARAGEHGKGFAVVADEVRKLAEQSQISAQKIHEIVQGIQEDTERSVQVMARVTDDVQEGVEISHEAIEKFNQILQSTKEVTPQMEEISSTAQQMSAALQEVSTTANELSLIAQGNASTSEEVAASTEEQLASMEEISASAKSLSSMAEELNVLISKFKY</sequence>
<evidence type="ECO:0000256" key="1">
    <source>
        <dbReference type="ARBA" id="ARBA00004236"/>
    </source>
</evidence>
<feature type="domain" description="HAMP" evidence="9">
    <location>
        <begin position="24"/>
        <end position="76"/>
    </location>
</feature>
<evidence type="ECO:0000256" key="7">
    <source>
        <dbReference type="SAM" id="Phobius"/>
    </source>
</evidence>
<dbReference type="SUPFAM" id="SSF58104">
    <property type="entry name" value="Methyl-accepting chemotaxis protein (MCP) signaling domain"/>
    <property type="match status" value="1"/>
</dbReference>
<evidence type="ECO:0000313" key="10">
    <source>
        <dbReference type="EMBL" id="MDQ0157595.1"/>
    </source>
</evidence>
<feature type="transmembrane region" description="Helical" evidence="7">
    <location>
        <begin position="6"/>
        <end position="27"/>
    </location>
</feature>
<evidence type="ECO:0000259" key="9">
    <source>
        <dbReference type="PROSITE" id="PS50885"/>
    </source>
</evidence>
<keyword evidence="3 7" id="KW-0472">Membrane</keyword>
<feature type="domain" description="Methyl-accepting transducer" evidence="8">
    <location>
        <begin position="95"/>
        <end position="331"/>
    </location>
</feature>
<dbReference type="Pfam" id="PF00015">
    <property type="entry name" value="MCPsignal"/>
    <property type="match status" value="1"/>
</dbReference>
<evidence type="ECO:0000256" key="6">
    <source>
        <dbReference type="PROSITE-ProRule" id="PRU00284"/>
    </source>
</evidence>
<dbReference type="InterPro" id="IPR003660">
    <property type="entry name" value="HAMP_dom"/>
</dbReference>
<evidence type="ECO:0000256" key="3">
    <source>
        <dbReference type="ARBA" id="ARBA00023136"/>
    </source>
</evidence>
<dbReference type="PANTHER" id="PTHR32089">
    <property type="entry name" value="METHYL-ACCEPTING CHEMOTAXIS PROTEIN MCPB"/>
    <property type="match status" value="1"/>
</dbReference>
<evidence type="ECO:0000313" key="11">
    <source>
        <dbReference type="Proteomes" id="UP001231362"/>
    </source>
</evidence>
<keyword evidence="11" id="KW-1185">Reference proteome</keyword>
<evidence type="ECO:0000256" key="5">
    <source>
        <dbReference type="ARBA" id="ARBA00029447"/>
    </source>
</evidence>
<keyword evidence="7" id="KW-1133">Transmembrane helix</keyword>
<dbReference type="PANTHER" id="PTHR32089:SF114">
    <property type="entry name" value="METHYL-ACCEPTING CHEMOTAXIS PROTEIN MCPB"/>
    <property type="match status" value="1"/>
</dbReference>
<keyword evidence="4 6" id="KW-0807">Transducer</keyword>
<dbReference type="Gene3D" id="1.10.287.950">
    <property type="entry name" value="Methyl-accepting chemotaxis protein"/>
    <property type="match status" value="1"/>
</dbReference>
<accession>A0ABT9V9K2</accession>
<evidence type="ECO:0000256" key="2">
    <source>
        <dbReference type="ARBA" id="ARBA00022475"/>
    </source>
</evidence>
<dbReference type="InterPro" id="IPR004089">
    <property type="entry name" value="MCPsignal_dom"/>
</dbReference>
<dbReference type="CDD" id="cd11386">
    <property type="entry name" value="MCP_signal"/>
    <property type="match status" value="1"/>
</dbReference>
<dbReference type="Pfam" id="PF00672">
    <property type="entry name" value="HAMP"/>
    <property type="match status" value="1"/>
</dbReference>
<evidence type="ECO:0000259" key="8">
    <source>
        <dbReference type="PROSITE" id="PS50111"/>
    </source>
</evidence>
<dbReference type="CDD" id="cd06225">
    <property type="entry name" value="HAMP"/>
    <property type="match status" value="1"/>
</dbReference>
<dbReference type="EMBL" id="JAUSTU010000031">
    <property type="protein sequence ID" value="MDQ0157595.1"/>
    <property type="molecule type" value="Genomic_DNA"/>
</dbReference>
<dbReference type="PROSITE" id="PS50885">
    <property type="entry name" value="HAMP"/>
    <property type="match status" value="1"/>
</dbReference>
<dbReference type="Proteomes" id="UP001231362">
    <property type="component" value="Unassembled WGS sequence"/>
</dbReference>
<protein>
    <submittedName>
        <fullName evidence="10">Methyl-accepting chemotaxis protein</fullName>
    </submittedName>
</protein>
<comment type="similarity">
    <text evidence="5">Belongs to the methyl-accepting chemotaxis (MCP) protein family.</text>
</comment>
<comment type="subcellular location">
    <subcellularLocation>
        <location evidence="1">Cell membrane</location>
    </subcellularLocation>
</comment>
<keyword evidence="2" id="KW-1003">Cell membrane</keyword>
<dbReference type="PROSITE" id="PS50111">
    <property type="entry name" value="CHEMOTAXIS_TRANSDUC_2"/>
    <property type="match status" value="1"/>
</dbReference>
<evidence type="ECO:0000256" key="4">
    <source>
        <dbReference type="ARBA" id="ARBA00023224"/>
    </source>
</evidence>
<proteinExistence type="inferred from homology"/>
<dbReference type="SMART" id="SM00304">
    <property type="entry name" value="HAMP"/>
    <property type="match status" value="1"/>
</dbReference>